<accession>A0ACD3AGD3</accession>
<proteinExistence type="predicted"/>
<dbReference type="Proteomes" id="UP000308600">
    <property type="component" value="Unassembled WGS sequence"/>
</dbReference>
<evidence type="ECO:0000313" key="2">
    <source>
        <dbReference type="Proteomes" id="UP000308600"/>
    </source>
</evidence>
<protein>
    <submittedName>
        <fullName evidence="1">Uncharacterized protein</fullName>
    </submittedName>
</protein>
<organism evidence="1 2">
    <name type="scientific">Pluteus cervinus</name>
    <dbReference type="NCBI Taxonomy" id="181527"/>
    <lineage>
        <taxon>Eukaryota</taxon>
        <taxon>Fungi</taxon>
        <taxon>Dikarya</taxon>
        <taxon>Basidiomycota</taxon>
        <taxon>Agaricomycotina</taxon>
        <taxon>Agaricomycetes</taxon>
        <taxon>Agaricomycetidae</taxon>
        <taxon>Agaricales</taxon>
        <taxon>Pluteineae</taxon>
        <taxon>Pluteaceae</taxon>
        <taxon>Pluteus</taxon>
    </lineage>
</organism>
<dbReference type="EMBL" id="ML208468">
    <property type="protein sequence ID" value="TFK64601.1"/>
    <property type="molecule type" value="Genomic_DNA"/>
</dbReference>
<reference evidence="1 2" key="1">
    <citation type="journal article" date="2019" name="Nat. Ecol. Evol.">
        <title>Megaphylogeny resolves global patterns of mushroom evolution.</title>
        <authorList>
            <person name="Varga T."/>
            <person name="Krizsan K."/>
            <person name="Foldi C."/>
            <person name="Dima B."/>
            <person name="Sanchez-Garcia M."/>
            <person name="Sanchez-Ramirez S."/>
            <person name="Szollosi G.J."/>
            <person name="Szarkandi J.G."/>
            <person name="Papp V."/>
            <person name="Albert L."/>
            <person name="Andreopoulos W."/>
            <person name="Angelini C."/>
            <person name="Antonin V."/>
            <person name="Barry K.W."/>
            <person name="Bougher N.L."/>
            <person name="Buchanan P."/>
            <person name="Buyck B."/>
            <person name="Bense V."/>
            <person name="Catcheside P."/>
            <person name="Chovatia M."/>
            <person name="Cooper J."/>
            <person name="Damon W."/>
            <person name="Desjardin D."/>
            <person name="Finy P."/>
            <person name="Geml J."/>
            <person name="Haridas S."/>
            <person name="Hughes K."/>
            <person name="Justo A."/>
            <person name="Karasinski D."/>
            <person name="Kautmanova I."/>
            <person name="Kiss B."/>
            <person name="Kocsube S."/>
            <person name="Kotiranta H."/>
            <person name="LaButti K.M."/>
            <person name="Lechner B.E."/>
            <person name="Liimatainen K."/>
            <person name="Lipzen A."/>
            <person name="Lukacs Z."/>
            <person name="Mihaltcheva S."/>
            <person name="Morgado L.N."/>
            <person name="Niskanen T."/>
            <person name="Noordeloos M.E."/>
            <person name="Ohm R.A."/>
            <person name="Ortiz-Santana B."/>
            <person name="Ovrebo C."/>
            <person name="Racz N."/>
            <person name="Riley R."/>
            <person name="Savchenko A."/>
            <person name="Shiryaev A."/>
            <person name="Soop K."/>
            <person name="Spirin V."/>
            <person name="Szebenyi C."/>
            <person name="Tomsovsky M."/>
            <person name="Tulloss R.E."/>
            <person name="Uehling J."/>
            <person name="Grigoriev I.V."/>
            <person name="Vagvolgyi C."/>
            <person name="Papp T."/>
            <person name="Martin F.M."/>
            <person name="Miettinen O."/>
            <person name="Hibbett D.S."/>
            <person name="Nagy L.G."/>
        </authorList>
    </citation>
    <scope>NUCLEOTIDE SEQUENCE [LARGE SCALE GENOMIC DNA]</scope>
    <source>
        <strain evidence="1 2">NL-1719</strain>
    </source>
</reference>
<evidence type="ECO:0000313" key="1">
    <source>
        <dbReference type="EMBL" id="TFK64601.1"/>
    </source>
</evidence>
<sequence>MEMPINLFKQEWRDWERARPMYSSLVKFSLWLRLFLFGLLDPLLALEGTIQALTLPSSSVGALTRGIAVVNALLCTAAFLNAQSDLTLLLYAAHVMVTSFLSQSLRLELTRTKIPDVCIQSGFVVVPE</sequence>
<name>A0ACD3AGD3_9AGAR</name>
<keyword evidence="2" id="KW-1185">Reference proteome</keyword>
<gene>
    <name evidence="1" type="ORF">BDN72DRAFT_260137</name>
</gene>